<evidence type="ECO:0000256" key="14">
    <source>
        <dbReference type="RuleBase" id="RU000504"/>
    </source>
</evidence>
<evidence type="ECO:0000256" key="4">
    <source>
        <dbReference type="ARBA" id="ARBA00012142"/>
    </source>
</evidence>
<evidence type="ECO:0000256" key="7">
    <source>
        <dbReference type="ARBA" id="ARBA00022741"/>
    </source>
</evidence>
<dbReference type="GO" id="GO:0030955">
    <property type="term" value="F:potassium ion binding"/>
    <property type="evidence" value="ECO:0007669"/>
    <property type="project" value="InterPro"/>
</dbReference>
<dbReference type="Gene3D" id="3.40.1380.20">
    <property type="entry name" value="Pyruvate kinase, C-terminal domain"/>
    <property type="match status" value="2"/>
</dbReference>
<dbReference type="InterPro" id="IPR011037">
    <property type="entry name" value="Pyrv_Knase-like_insert_dom_sf"/>
</dbReference>
<dbReference type="PRINTS" id="PR01050">
    <property type="entry name" value="PYRUVTKNASE"/>
</dbReference>
<dbReference type="SUPFAM" id="SSF50800">
    <property type="entry name" value="PK beta-barrel domain-like"/>
    <property type="match status" value="2"/>
</dbReference>
<evidence type="ECO:0000256" key="2">
    <source>
        <dbReference type="ARBA" id="ARBA00004997"/>
    </source>
</evidence>
<feature type="domain" description="Pyruvate kinase barrel" evidence="16">
    <location>
        <begin position="546"/>
        <end position="881"/>
    </location>
</feature>
<evidence type="ECO:0000256" key="10">
    <source>
        <dbReference type="ARBA" id="ARBA00022842"/>
    </source>
</evidence>
<protein>
    <recommendedName>
        <fullName evidence="4 14">Pyruvate kinase</fullName>
        <ecNumber evidence="4 14">2.7.1.40</ecNumber>
    </recommendedName>
</protein>
<feature type="domain" description="Pyruvate kinase C-terminal" evidence="17">
    <location>
        <begin position="916"/>
        <end position="1020"/>
    </location>
</feature>
<evidence type="ECO:0000256" key="9">
    <source>
        <dbReference type="ARBA" id="ARBA00022840"/>
    </source>
</evidence>
<feature type="domain" description="Pyruvate kinase C-terminal" evidence="17">
    <location>
        <begin position="416"/>
        <end position="485"/>
    </location>
</feature>
<feature type="compositionally biased region" description="Low complexity" evidence="15">
    <location>
        <begin position="1106"/>
        <end position="1119"/>
    </location>
</feature>
<dbReference type="InterPro" id="IPR036918">
    <property type="entry name" value="Pyrv_Knase_C_sf"/>
</dbReference>
<evidence type="ECO:0000313" key="18">
    <source>
        <dbReference type="EMBL" id="JAC62455.1"/>
    </source>
</evidence>
<keyword evidence="10 14" id="KW-0460">Magnesium</keyword>
<dbReference type="GO" id="GO:0005524">
    <property type="term" value="F:ATP binding"/>
    <property type="evidence" value="ECO:0007669"/>
    <property type="project" value="UniProtKB-KW"/>
</dbReference>
<dbReference type="SUPFAM" id="SSF52935">
    <property type="entry name" value="PK C-terminal domain-like"/>
    <property type="match status" value="2"/>
</dbReference>
<dbReference type="InterPro" id="IPR001697">
    <property type="entry name" value="Pyr_Knase"/>
</dbReference>
<dbReference type="GO" id="GO:0000287">
    <property type="term" value="F:magnesium ion binding"/>
    <property type="evidence" value="ECO:0007669"/>
    <property type="project" value="InterPro"/>
</dbReference>
<comment type="pathway">
    <text evidence="2 14">Carbohydrate degradation; glycolysis; pyruvate from D-glyceraldehyde 3-phosphate: step 5/5.</text>
</comment>
<dbReference type="InterPro" id="IPR015793">
    <property type="entry name" value="Pyrv_Knase_brl"/>
</dbReference>
<dbReference type="AlphaFoldDB" id="A0A061QVG0"/>
<dbReference type="InterPro" id="IPR015795">
    <property type="entry name" value="Pyrv_Knase_C"/>
</dbReference>
<dbReference type="InterPro" id="IPR015806">
    <property type="entry name" value="Pyrv_Knase_insert_dom_sf"/>
</dbReference>
<dbReference type="EC" id="2.7.1.40" evidence="4 14"/>
<keyword evidence="9" id="KW-0067">ATP-binding</keyword>
<dbReference type="NCBIfam" id="TIGR01064">
    <property type="entry name" value="pyruv_kin"/>
    <property type="match status" value="1"/>
</dbReference>
<evidence type="ECO:0000256" key="15">
    <source>
        <dbReference type="SAM" id="MobiDB-lite"/>
    </source>
</evidence>
<dbReference type="GO" id="GO:0016301">
    <property type="term" value="F:kinase activity"/>
    <property type="evidence" value="ECO:0007669"/>
    <property type="project" value="UniProtKB-KW"/>
</dbReference>
<keyword evidence="11 14" id="KW-0324">Glycolysis</keyword>
<evidence type="ECO:0000256" key="13">
    <source>
        <dbReference type="ARBA" id="ARBA00048152"/>
    </source>
</evidence>
<comment type="cofactor">
    <cofactor evidence="1">
        <name>K(+)</name>
        <dbReference type="ChEBI" id="CHEBI:29103"/>
    </cofactor>
</comment>
<name>A0A061QVG0_9CHLO</name>
<gene>
    <name evidence="18" type="ORF">TSPGSL018_23316</name>
</gene>
<feature type="region of interest" description="Disordered" evidence="15">
    <location>
        <begin position="1069"/>
        <end position="1119"/>
    </location>
</feature>
<feature type="region of interest" description="Disordered" evidence="15">
    <location>
        <begin position="54"/>
        <end position="77"/>
    </location>
</feature>
<accession>A0A061QVG0</accession>
<sequence>REGCHKGRVDLCKPCDQRVPRVEPGACHHARACHEQEQQAPPDQSRLLPRTKVLEWPGDAHPAPRRSRRRPAGHDGREVVDQWNSACQQYLAEAEEQSGYPPTKRHGLILHLKSPTIRTSMLWEHKRIALEEGDVVKLVAVGETYASFQGFKDETSATIGLSLSKIHVQEGDEVLLSDGQIIIVITATPSETEVHGVCQSSKKLGERKTCNIPLAKQDTGRLWEEIGEDISQFALKNRAEYISVFAQTREDVQAARDLLEKGEDEGGRATKVLARVENAEALRNYDEILELADGVVISRGLLGREIRPEKVALAQKWCTTKARLAGKTVLVSDEVMESVISNPRPTRAEMTDAANSVLDGADAIVLARETSIGMFPESAVSTIGDIARDVELGLDTWQGLRWLHNLTPKPMLSLEGVAYSAVSAAVGMSACLMGITTNSIVPARLLSKYRPGIPIIVATTDPNVAAHASLIHGLFPLQLESAAPEEGLTQPMISESQIDMQYVTMVVGDEAADVSTPSFYDGDETISYSSTKFDLASIMEESRMPRKTKIVCTIGPRCWSEEGIEKLLDSGMDMAKIDFGMGSHADHQDVLQRLRQVFERKGSHCAVMMDLKGREIRTAMLKGHKRVFLKEGQEVVLVAVGGEYTSWEGSVDPQTGETRIGVSYTNLCKSCRPGSKILVSEGAIVIEVTEAVSNTELRGRILRGKRLGERKLCNLPGAELMLPVLGSTDLEDLDFACRQGADIVAVPFVQSAEDVEIVRRELRGRMGGDGVKVAAKIENAAGVRNFDSILRAADAVVVARARLGLEVPGERIAVVQKMICTKAAIAGKPVMVAGEMLLSMVSSIMPTRAEATDVANAAFDSVDAVVLTAETSNGSRPHLAVATASRILSSAEEGVNSTQLHSFIRDLSAWPARTTEAIAAAASSSCTDMALGLVLVVSADGTAARMVAKYRPRAPILVVSSSAAVLRFCGASYGLRPFLDPDLPEGGVGVEDSIRRGVEHAVAAGLCPPGREVMVVRGSGGRASADELPAASLRQASGEFEPVNVSTTLPVVTARVLRIHTARALDPARGAGARRASPPCWTPASTWRASTSATGRTPTTSACWTASGPSAAPGGPRRPCCWTPRARRSARPCCAAGRTSTSPPGRR</sequence>
<feature type="compositionally biased region" description="Polar residues" evidence="15">
    <location>
        <begin position="1083"/>
        <end position="1104"/>
    </location>
</feature>
<dbReference type="SUPFAM" id="SSF51621">
    <property type="entry name" value="Phosphoenolpyruvate/pyruvate domain"/>
    <property type="match status" value="2"/>
</dbReference>
<dbReference type="GO" id="GO:0004743">
    <property type="term" value="F:pyruvate kinase activity"/>
    <property type="evidence" value="ECO:0007669"/>
    <property type="project" value="UniProtKB-EC"/>
</dbReference>
<keyword evidence="12 18" id="KW-0670">Pyruvate</keyword>
<evidence type="ECO:0000256" key="11">
    <source>
        <dbReference type="ARBA" id="ARBA00023152"/>
    </source>
</evidence>
<dbReference type="Pfam" id="PF00224">
    <property type="entry name" value="PK"/>
    <property type="match status" value="2"/>
</dbReference>
<dbReference type="Pfam" id="PF02887">
    <property type="entry name" value="PK_C"/>
    <property type="match status" value="2"/>
</dbReference>
<proteinExistence type="inferred from homology"/>
<evidence type="ECO:0000256" key="12">
    <source>
        <dbReference type="ARBA" id="ARBA00023317"/>
    </source>
</evidence>
<evidence type="ECO:0000256" key="8">
    <source>
        <dbReference type="ARBA" id="ARBA00022777"/>
    </source>
</evidence>
<dbReference type="PANTHER" id="PTHR11817">
    <property type="entry name" value="PYRUVATE KINASE"/>
    <property type="match status" value="1"/>
</dbReference>
<dbReference type="InterPro" id="IPR040442">
    <property type="entry name" value="Pyrv_kinase-like_dom_sf"/>
</dbReference>
<feature type="non-terminal residue" evidence="18">
    <location>
        <position position="1"/>
    </location>
</feature>
<comment type="similarity">
    <text evidence="3 14">Belongs to the pyruvate kinase family.</text>
</comment>
<evidence type="ECO:0000259" key="17">
    <source>
        <dbReference type="Pfam" id="PF02887"/>
    </source>
</evidence>
<keyword evidence="5 14" id="KW-0808">Transferase</keyword>
<dbReference type="InterPro" id="IPR015813">
    <property type="entry name" value="Pyrv/PenolPyrv_kinase-like_dom"/>
</dbReference>
<evidence type="ECO:0000256" key="3">
    <source>
        <dbReference type="ARBA" id="ARBA00008663"/>
    </source>
</evidence>
<dbReference type="EMBL" id="GBEZ01024542">
    <property type="protein sequence ID" value="JAC62455.1"/>
    <property type="molecule type" value="Transcribed_RNA"/>
</dbReference>
<comment type="catalytic activity">
    <reaction evidence="13 14">
        <text>pyruvate + ATP = phosphoenolpyruvate + ADP + H(+)</text>
        <dbReference type="Rhea" id="RHEA:18157"/>
        <dbReference type="ChEBI" id="CHEBI:15361"/>
        <dbReference type="ChEBI" id="CHEBI:15378"/>
        <dbReference type="ChEBI" id="CHEBI:30616"/>
        <dbReference type="ChEBI" id="CHEBI:58702"/>
        <dbReference type="ChEBI" id="CHEBI:456216"/>
        <dbReference type="EC" id="2.7.1.40"/>
    </reaction>
</comment>
<dbReference type="UniPathway" id="UPA00109">
    <property type="reaction ID" value="UER00188"/>
</dbReference>
<reference evidence="18" key="1">
    <citation type="submission" date="2014-05" db="EMBL/GenBank/DDBJ databases">
        <title>The transcriptome of the halophilic microalga Tetraselmis sp. GSL018 isolated from the Great Salt Lake, Utah.</title>
        <authorList>
            <person name="Jinkerson R.E."/>
            <person name="D'Adamo S."/>
            <person name="Posewitz M.C."/>
        </authorList>
    </citation>
    <scope>NUCLEOTIDE SEQUENCE</scope>
    <source>
        <strain evidence="18">GSL018</strain>
    </source>
</reference>
<dbReference type="Gene3D" id="3.20.20.60">
    <property type="entry name" value="Phosphoenolpyruvate-binding domains"/>
    <property type="match status" value="2"/>
</dbReference>
<evidence type="ECO:0000259" key="16">
    <source>
        <dbReference type="Pfam" id="PF00224"/>
    </source>
</evidence>
<organism evidence="18">
    <name type="scientific">Tetraselmis sp. GSL018</name>
    <dbReference type="NCBI Taxonomy" id="582737"/>
    <lineage>
        <taxon>Eukaryota</taxon>
        <taxon>Viridiplantae</taxon>
        <taxon>Chlorophyta</taxon>
        <taxon>core chlorophytes</taxon>
        <taxon>Chlorodendrophyceae</taxon>
        <taxon>Chlorodendrales</taxon>
        <taxon>Chlorodendraceae</taxon>
        <taxon>Tetraselmis</taxon>
    </lineage>
</organism>
<evidence type="ECO:0000256" key="5">
    <source>
        <dbReference type="ARBA" id="ARBA00022679"/>
    </source>
</evidence>
<dbReference type="Gene3D" id="2.40.33.10">
    <property type="entry name" value="PK beta-barrel domain-like"/>
    <property type="match status" value="2"/>
</dbReference>
<keyword evidence="8 14" id="KW-0418">Kinase</keyword>
<evidence type="ECO:0000256" key="6">
    <source>
        <dbReference type="ARBA" id="ARBA00022723"/>
    </source>
</evidence>
<keyword evidence="6" id="KW-0479">Metal-binding</keyword>
<evidence type="ECO:0000256" key="1">
    <source>
        <dbReference type="ARBA" id="ARBA00001958"/>
    </source>
</evidence>
<feature type="domain" description="Pyruvate kinase barrel" evidence="16">
    <location>
        <begin position="104"/>
        <end position="380"/>
    </location>
</feature>
<keyword evidence="7" id="KW-0547">Nucleotide-binding</keyword>